<protein>
    <submittedName>
        <fullName evidence="2">Uncharacterized protein</fullName>
    </submittedName>
</protein>
<evidence type="ECO:0000313" key="3">
    <source>
        <dbReference type="Proteomes" id="UP000006772"/>
    </source>
</evidence>
<proteinExistence type="predicted"/>
<reference evidence="2 3" key="1">
    <citation type="journal article" date="2013" name="Front. Microbiol.">
        <title>The genome of the endophytic bacterium H. frisingense GSF30(T) identifies diverse strategies in the Herbaspirillum genus to interact with plants.</title>
        <authorList>
            <person name="Straub D."/>
            <person name="Rothballer M."/>
            <person name="Hartmann A."/>
            <person name="Ludewig U."/>
        </authorList>
    </citation>
    <scope>NUCLEOTIDE SEQUENCE [LARGE SCALE GENOMIC DNA]</scope>
    <source>
        <strain evidence="2 3">GSF30</strain>
    </source>
</reference>
<dbReference type="AlphaFoldDB" id="A0AAI9N5K5"/>
<feature type="region of interest" description="Disordered" evidence="1">
    <location>
        <begin position="1"/>
        <end position="76"/>
    </location>
</feature>
<feature type="compositionally biased region" description="Basic and acidic residues" evidence="1">
    <location>
        <begin position="16"/>
        <end position="35"/>
    </location>
</feature>
<organism evidence="2 3">
    <name type="scientific">Herbaspirillum frisingense GSF30</name>
    <dbReference type="NCBI Taxonomy" id="864073"/>
    <lineage>
        <taxon>Bacteria</taxon>
        <taxon>Pseudomonadati</taxon>
        <taxon>Pseudomonadota</taxon>
        <taxon>Betaproteobacteria</taxon>
        <taxon>Burkholderiales</taxon>
        <taxon>Oxalobacteraceae</taxon>
        <taxon>Herbaspirillum</taxon>
    </lineage>
</organism>
<dbReference type="Proteomes" id="UP000006772">
    <property type="component" value="Unassembled WGS sequence"/>
</dbReference>
<accession>A0AAI9N5K5</accession>
<comment type="caution">
    <text evidence="2">The sequence shown here is derived from an EMBL/GenBank/DDBJ whole genome shotgun (WGS) entry which is preliminary data.</text>
</comment>
<evidence type="ECO:0000256" key="1">
    <source>
        <dbReference type="SAM" id="MobiDB-lite"/>
    </source>
</evidence>
<gene>
    <name evidence="2" type="ORF">HFRIS_000405</name>
</gene>
<dbReference type="EMBL" id="AEEC02000001">
    <property type="protein sequence ID" value="EOA06728.1"/>
    <property type="molecule type" value="Genomic_DNA"/>
</dbReference>
<sequence length="76" mass="8308">MDLSDEETIMSMHPADPTKPDNALEDHPDPRHTPEQETVPAPLDGAPAKGRTVLKPGGLSEAEQLLEQQKLDRSAR</sequence>
<evidence type="ECO:0000313" key="2">
    <source>
        <dbReference type="EMBL" id="EOA06728.1"/>
    </source>
</evidence>
<name>A0AAI9N5K5_9BURK</name>